<dbReference type="Proteomes" id="UP000239326">
    <property type="component" value="Chromosome"/>
</dbReference>
<reference evidence="1 2" key="1">
    <citation type="submission" date="2018-03" db="EMBL/GenBank/DDBJ databases">
        <title>Genome sequencing of Simplicispira sp.</title>
        <authorList>
            <person name="Kim S.-J."/>
            <person name="Heo J."/>
            <person name="Kwon S.-W."/>
        </authorList>
    </citation>
    <scope>NUCLEOTIDE SEQUENCE [LARGE SCALE GENOMIC DNA]</scope>
    <source>
        <strain evidence="1 2">SC1-8</strain>
    </source>
</reference>
<organism evidence="1 2">
    <name type="scientific">Simplicispira suum</name>
    <dbReference type="NCBI Taxonomy" id="2109915"/>
    <lineage>
        <taxon>Bacteria</taxon>
        <taxon>Pseudomonadati</taxon>
        <taxon>Pseudomonadota</taxon>
        <taxon>Betaproteobacteria</taxon>
        <taxon>Burkholderiales</taxon>
        <taxon>Comamonadaceae</taxon>
        <taxon>Simplicispira</taxon>
    </lineage>
</organism>
<dbReference type="KEGG" id="simp:C6571_17135"/>
<dbReference type="AlphaFoldDB" id="A0A2S0N3S0"/>
<keyword evidence="2" id="KW-1185">Reference proteome</keyword>
<accession>A0A2S0N3S0</accession>
<name>A0A2S0N3S0_9BURK</name>
<dbReference type="EMBL" id="CP027669">
    <property type="protein sequence ID" value="AVO42789.1"/>
    <property type="molecule type" value="Genomic_DNA"/>
</dbReference>
<evidence type="ECO:0000313" key="1">
    <source>
        <dbReference type="EMBL" id="AVO42789.1"/>
    </source>
</evidence>
<gene>
    <name evidence="1" type="ORF">C6571_17135</name>
</gene>
<proteinExistence type="predicted"/>
<sequence length="117" mass="12783">MVADAAVARWESMVDALTPVLGQRGVAALYRRTLNVAGRAHPCLLLAHEDTEPIRFDQLRKALRKQPADQAAAATDASIQTFHELLNNLIGIPLTQRLLGGLWSPIYSGSPVQDRSK</sequence>
<evidence type="ECO:0000313" key="2">
    <source>
        <dbReference type="Proteomes" id="UP000239326"/>
    </source>
</evidence>
<protein>
    <submittedName>
        <fullName evidence="1">Uncharacterized protein</fullName>
    </submittedName>
</protein>